<sequence length="535" mass="63237">MKKYLLSVLFLLFVLVPFRAANKTDLSNELESALKLRNQYSLRKEARIDSLKRLLYPSMDDNERFRLYNAIYEEYYTYRFDSAMLYVDKEEQVAMTLSHPAYRNLSIIHRSVLLSTSGYFSESIQNLEQIDSRTLNDATRIEYYAAYEWAYSMWAEYSNDKVYAPRYYEKEMLYQDSLISVLPTGSSLYNYWKGENLYRHQRYAEAEKYYQKALEGVPVNVRLYAMVTYGLALVYSKLGDWNEYEHYLIKAAISDQVCPLKENLALQELALHIFKNRSGEVSRANRYLNYSMEDAQFYNNRLRMLEIAKKFPSIVLSYQEQNLIKSRRLQWSLICISILSIGLVVSLIYIYRQMHQLHKRRKILADMNQELQHLNKALVNTNHTREEYVSLFMDLCAAYIDKLNKYQDLVKRKVKAKQTDDLLKLVNATKLSDTDAKEFFVNFDTAFLNLYPKFIEEFNALLREGEEIIPKRGEILNTELRIFALIRMGIQDSSRIATLLFYSPQTIYNHRSVVKNKAKMRDSFEKQVEELCAVM</sequence>
<organism evidence="4 5">
    <name type="scientific">Bacteroides cellulosilyticus</name>
    <dbReference type="NCBI Taxonomy" id="246787"/>
    <lineage>
        <taxon>Bacteria</taxon>
        <taxon>Pseudomonadati</taxon>
        <taxon>Bacteroidota</taxon>
        <taxon>Bacteroidia</taxon>
        <taxon>Bacteroidales</taxon>
        <taxon>Bacteroidaceae</taxon>
        <taxon>Bacteroides</taxon>
    </lineage>
</organism>
<evidence type="ECO:0000256" key="1">
    <source>
        <dbReference type="SAM" id="Phobius"/>
    </source>
</evidence>
<dbReference type="AlphaFoldDB" id="A0A0P0FWR0"/>
<feature type="transmembrane region" description="Helical" evidence="1">
    <location>
        <begin position="329"/>
        <end position="351"/>
    </location>
</feature>
<keyword evidence="1" id="KW-0472">Membrane</keyword>
<protein>
    <recommendedName>
        <fullName evidence="3">DUF6377 domain-containing protein</fullName>
    </recommendedName>
</protein>
<feature type="signal peptide" evidence="2">
    <location>
        <begin position="1"/>
        <end position="20"/>
    </location>
</feature>
<proteinExistence type="predicted"/>
<name>A0A0P0FWR0_9BACE</name>
<reference evidence="4 5" key="1">
    <citation type="journal article" date="2015" name="Science">
        <title>Genetic determinants of in vivo fitness and diet responsiveness in multiple human gut Bacteroides.</title>
        <authorList>
            <person name="Wu M."/>
            <person name="McNulty N.P."/>
            <person name="Rodionov D.A."/>
            <person name="Khoroshkin M.S."/>
            <person name="Griffin N.W."/>
            <person name="Cheng J."/>
            <person name="Latreille P."/>
            <person name="Kerstetter R.A."/>
            <person name="Terrapon N."/>
            <person name="Henrissat B."/>
            <person name="Osterman A.L."/>
            <person name="Gordon J.I."/>
        </authorList>
    </citation>
    <scope>NUCLEOTIDE SEQUENCE [LARGE SCALE GENOMIC DNA]</scope>
    <source>
        <strain evidence="4 5">WH2</strain>
    </source>
</reference>
<evidence type="ECO:0000313" key="4">
    <source>
        <dbReference type="EMBL" id="ALJ58594.1"/>
    </source>
</evidence>
<dbReference type="SUPFAM" id="SSF48452">
    <property type="entry name" value="TPR-like"/>
    <property type="match status" value="1"/>
</dbReference>
<feature type="chain" id="PRO_5006046840" description="DUF6377 domain-containing protein" evidence="2">
    <location>
        <begin position="21"/>
        <end position="535"/>
    </location>
</feature>
<evidence type="ECO:0000259" key="3">
    <source>
        <dbReference type="Pfam" id="PF19904"/>
    </source>
</evidence>
<accession>A0A0P0FWR0</accession>
<evidence type="ECO:0000256" key="2">
    <source>
        <dbReference type="SAM" id="SignalP"/>
    </source>
</evidence>
<keyword evidence="1" id="KW-1133">Transmembrane helix</keyword>
<keyword evidence="1" id="KW-0812">Transmembrane</keyword>
<feature type="domain" description="DUF6377" evidence="3">
    <location>
        <begin position="257"/>
        <end position="497"/>
    </location>
</feature>
<dbReference type="Pfam" id="PF19904">
    <property type="entry name" value="DUF6377"/>
    <property type="match status" value="1"/>
</dbReference>
<gene>
    <name evidence="4" type="ORF">BcellWH2_01333</name>
</gene>
<evidence type="ECO:0000313" key="5">
    <source>
        <dbReference type="Proteomes" id="UP000061809"/>
    </source>
</evidence>
<dbReference type="Gene3D" id="1.25.40.10">
    <property type="entry name" value="Tetratricopeptide repeat domain"/>
    <property type="match status" value="1"/>
</dbReference>
<dbReference type="EMBL" id="CP012801">
    <property type="protein sequence ID" value="ALJ58594.1"/>
    <property type="molecule type" value="Genomic_DNA"/>
</dbReference>
<dbReference type="KEGG" id="bcel:BcellWH2_01333"/>
<dbReference type="InterPro" id="IPR045957">
    <property type="entry name" value="DUF6377"/>
</dbReference>
<dbReference type="Proteomes" id="UP000061809">
    <property type="component" value="Chromosome"/>
</dbReference>
<dbReference type="InterPro" id="IPR011990">
    <property type="entry name" value="TPR-like_helical_dom_sf"/>
</dbReference>
<keyword evidence="2" id="KW-0732">Signal</keyword>
<dbReference type="RefSeq" id="WP_029428298.1">
    <property type="nucleotide sequence ID" value="NZ_CP012801.1"/>
</dbReference>
<dbReference type="PATRIC" id="fig|246787.4.peg.1373"/>